<evidence type="ECO:0000256" key="2">
    <source>
        <dbReference type="ARBA" id="ARBA00023125"/>
    </source>
</evidence>
<accession>A0AAJ4TJW8</accession>
<evidence type="ECO:0000256" key="1">
    <source>
        <dbReference type="ARBA" id="ARBA00022908"/>
    </source>
</evidence>
<evidence type="ECO:0000259" key="6">
    <source>
        <dbReference type="PROSITE" id="PS51900"/>
    </source>
</evidence>
<evidence type="ECO:0000313" key="8">
    <source>
        <dbReference type="Proteomes" id="UP000682358"/>
    </source>
</evidence>
<dbReference type="InterPro" id="IPR011010">
    <property type="entry name" value="DNA_brk_join_enz"/>
</dbReference>
<dbReference type="GO" id="GO:0003677">
    <property type="term" value="F:DNA binding"/>
    <property type="evidence" value="ECO:0007669"/>
    <property type="project" value="UniProtKB-UniRule"/>
</dbReference>
<name>A0AAJ4TJW8_PRORE</name>
<feature type="domain" description="Tyr recombinase" evidence="5">
    <location>
        <begin position="228"/>
        <end position="410"/>
    </location>
</feature>
<reference evidence="7" key="1">
    <citation type="submission" date="2021-06" db="EMBL/GenBank/DDBJ databases">
        <title>Emergence of genetically related NDM-1-producing Providencia rettgeri strains in Argentina.</title>
        <authorList>
            <person name="Pasteran F."/>
            <person name="Meo A."/>
            <person name="Gomez S."/>
            <person name="Derdoy L."/>
            <person name="Albronoz E."/>
            <person name="Faccone D."/>
            <person name="Guerriero L."/>
            <person name="Archuby D."/>
            <person name="Tarzia A."/>
            <person name="Lopez M."/>
            <person name="Corso A."/>
        </authorList>
    </citation>
    <scope>NUCLEOTIDE SEQUENCE</scope>
    <source>
        <strain evidence="7">PreM15628</strain>
    </source>
</reference>
<dbReference type="Gene3D" id="1.10.443.10">
    <property type="entry name" value="Intergrase catalytic core"/>
    <property type="match status" value="1"/>
</dbReference>
<dbReference type="CDD" id="cd01188">
    <property type="entry name" value="INT_RitA_C_like"/>
    <property type="match status" value="1"/>
</dbReference>
<dbReference type="Proteomes" id="UP000682358">
    <property type="component" value="Chromosome"/>
</dbReference>
<dbReference type="InterPro" id="IPR050090">
    <property type="entry name" value="Tyrosine_recombinase_XerCD"/>
</dbReference>
<proteinExistence type="predicted"/>
<gene>
    <name evidence="7" type="ORF">KOF27_05470</name>
</gene>
<dbReference type="PANTHER" id="PTHR30349:SF90">
    <property type="entry name" value="TYROSINE RECOMBINASE XERD"/>
    <property type="match status" value="1"/>
</dbReference>
<evidence type="ECO:0000313" key="7">
    <source>
        <dbReference type="EMBL" id="QWQ22577.2"/>
    </source>
</evidence>
<keyword evidence="3" id="KW-0233">DNA recombination</keyword>
<evidence type="ECO:0000256" key="3">
    <source>
        <dbReference type="ARBA" id="ARBA00023172"/>
    </source>
</evidence>
<dbReference type="SUPFAM" id="SSF56349">
    <property type="entry name" value="DNA breaking-rejoining enzymes"/>
    <property type="match status" value="1"/>
</dbReference>
<dbReference type="PROSITE" id="PS51898">
    <property type="entry name" value="TYR_RECOMBINASE"/>
    <property type="match status" value="1"/>
</dbReference>
<protein>
    <submittedName>
        <fullName evidence="7">Site-specific integrase</fullName>
    </submittedName>
</protein>
<dbReference type="RefSeq" id="WP_227528910.1">
    <property type="nucleotide sequence ID" value="NZ_CP076405.1"/>
</dbReference>
<dbReference type="PROSITE" id="PS51900">
    <property type="entry name" value="CB"/>
    <property type="match status" value="1"/>
</dbReference>
<dbReference type="PANTHER" id="PTHR30349">
    <property type="entry name" value="PHAGE INTEGRASE-RELATED"/>
    <property type="match status" value="1"/>
</dbReference>
<keyword evidence="2 4" id="KW-0238">DNA-binding</keyword>
<organism evidence="7 8">
    <name type="scientific">Providencia rettgeri</name>
    <dbReference type="NCBI Taxonomy" id="587"/>
    <lineage>
        <taxon>Bacteria</taxon>
        <taxon>Pseudomonadati</taxon>
        <taxon>Pseudomonadota</taxon>
        <taxon>Gammaproteobacteria</taxon>
        <taxon>Enterobacterales</taxon>
        <taxon>Morganellaceae</taxon>
        <taxon>Providencia</taxon>
    </lineage>
</organism>
<dbReference type="InterPro" id="IPR044068">
    <property type="entry name" value="CB"/>
</dbReference>
<keyword evidence="1" id="KW-0229">DNA integration</keyword>
<evidence type="ECO:0000256" key="4">
    <source>
        <dbReference type="PROSITE-ProRule" id="PRU01248"/>
    </source>
</evidence>
<evidence type="ECO:0000259" key="5">
    <source>
        <dbReference type="PROSITE" id="PS51898"/>
    </source>
</evidence>
<dbReference type="GO" id="GO:0015074">
    <property type="term" value="P:DNA integration"/>
    <property type="evidence" value="ECO:0007669"/>
    <property type="project" value="UniProtKB-KW"/>
</dbReference>
<feature type="domain" description="Core-binding (CB)" evidence="6">
    <location>
        <begin position="119"/>
        <end position="205"/>
    </location>
</feature>
<dbReference type="AlphaFoldDB" id="A0AAJ4TJW8"/>
<dbReference type="EMBL" id="CP076405">
    <property type="protein sequence ID" value="QWQ22577.2"/>
    <property type="molecule type" value="Genomic_DNA"/>
</dbReference>
<dbReference type="InterPro" id="IPR002104">
    <property type="entry name" value="Integrase_catalytic"/>
</dbReference>
<dbReference type="GO" id="GO:0006310">
    <property type="term" value="P:DNA recombination"/>
    <property type="evidence" value="ECO:0007669"/>
    <property type="project" value="UniProtKB-KW"/>
</dbReference>
<dbReference type="InterPro" id="IPR013762">
    <property type="entry name" value="Integrase-like_cat_sf"/>
</dbReference>
<sequence>MNTDQPTLCNHGDPTGYVPLLIEYRETLREYLACRGYSNSYIQRCGEVMAQFSRWMSEMRLSLCDVNETLVEEFLHQRVPDYIEPVSGYRRNHSRSPLGHLLNMLRAIELIPPKPIDMLPVAVELRRFDDYLLQARGFARSTRETSIRIVGRFLRDKFNDGAINLSTLTPAHVRDFLVSQANVYRTPVSFSLVVSSLRGYFRWRIMQKDDLYVLIGALANPANWQQASLPKSLSTDEIEQLLNSLGQTDPIGLRADAMVRCALDLGLRIGEIARLSLDDIDWVSGTITLRRTKGRRDDVMPLPVTTGNAIAAYLQNGRPKTLHREVFASHKTPRERPISRSVVSIAIRQVYARAGLQYTSAHLLRHTMANRLLATGASIKDIADILRHRSLNSTCIYAKLDSRNLARVALPWPGFFDMDTAGGQI</sequence>
<dbReference type="Pfam" id="PF00589">
    <property type="entry name" value="Phage_integrase"/>
    <property type="match status" value="1"/>
</dbReference>